<dbReference type="GO" id="GO:0009234">
    <property type="term" value="P:menaquinone biosynthetic process"/>
    <property type="evidence" value="ECO:0007669"/>
    <property type="project" value="UniProtKB-UniRule"/>
</dbReference>
<evidence type="ECO:0000256" key="2">
    <source>
        <dbReference type="ARBA" id="ARBA00022723"/>
    </source>
</evidence>
<comment type="similarity">
    <text evidence="6">Belongs to the TPP enzyme family. MenD subfamily.</text>
</comment>
<dbReference type="PANTHER" id="PTHR42916:SF1">
    <property type="entry name" value="PROTEIN PHYLLO, CHLOROPLASTIC"/>
    <property type="match status" value="1"/>
</dbReference>
<keyword evidence="2 6" id="KW-0479">Metal-binding</keyword>
<keyword evidence="3 6" id="KW-0460">Magnesium</keyword>
<dbReference type="AlphaFoldDB" id="A0A3N4A7F3"/>
<dbReference type="GO" id="GO:0030145">
    <property type="term" value="F:manganese ion binding"/>
    <property type="evidence" value="ECO:0007669"/>
    <property type="project" value="UniProtKB-UniRule"/>
</dbReference>
<keyword evidence="4 6" id="KW-0786">Thiamine pyrophosphate</keyword>
<dbReference type="Gene3D" id="3.40.50.970">
    <property type="match status" value="2"/>
</dbReference>
<keyword evidence="6" id="KW-0474">Menaquinone biosynthesis</keyword>
<keyword evidence="11" id="KW-1185">Reference proteome</keyword>
<dbReference type="InterPro" id="IPR029061">
    <property type="entry name" value="THDP-binding"/>
</dbReference>
<dbReference type="EC" id="2.2.1.9" evidence="6"/>
<evidence type="ECO:0000313" key="10">
    <source>
        <dbReference type="EMBL" id="ROZ65555.1"/>
    </source>
</evidence>
<evidence type="ECO:0000256" key="3">
    <source>
        <dbReference type="ARBA" id="ARBA00022842"/>
    </source>
</evidence>
<feature type="domain" description="Thiamine pyrophosphate enzyme N-terminal TPP-binding" evidence="9">
    <location>
        <begin position="9"/>
        <end position="119"/>
    </location>
</feature>
<keyword evidence="1 6" id="KW-0808">Transferase</keyword>
<organism evidence="10 11">
    <name type="scientific">Kocuria soli</name>
    <dbReference type="NCBI Taxonomy" id="2485125"/>
    <lineage>
        <taxon>Bacteria</taxon>
        <taxon>Bacillati</taxon>
        <taxon>Actinomycetota</taxon>
        <taxon>Actinomycetes</taxon>
        <taxon>Micrococcales</taxon>
        <taxon>Micrococcaceae</taxon>
        <taxon>Kocuria</taxon>
    </lineage>
</organism>
<keyword evidence="5 6" id="KW-0464">Manganese</keyword>
<dbReference type="CDD" id="cd07037">
    <property type="entry name" value="TPP_PYR_MenD"/>
    <property type="match status" value="1"/>
</dbReference>
<dbReference type="OrthoDB" id="9791859at2"/>
<comment type="catalytic activity">
    <reaction evidence="6">
        <text>isochorismate + 2-oxoglutarate + H(+) = 5-enolpyruvoyl-6-hydroxy-2-succinyl-cyclohex-3-ene-1-carboxylate + CO2</text>
        <dbReference type="Rhea" id="RHEA:25593"/>
        <dbReference type="ChEBI" id="CHEBI:15378"/>
        <dbReference type="ChEBI" id="CHEBI:16526"/>
        <dbReference type="ChEBI" id="CHEBI:16810"/>
        <dbReference type="ChEBI" id="CHEBI:29780"/>
        <dbReference type="ChEBI" id="CHEBI:58818"/>
        <dbReference type="EC" id="2.2.1.9"/>
    </reaction>
</comment>
<sequence length="576" mass="59483">MSTESLLTAAAVLDQLVGAGARQFFFAPGSRSAPFVYAAASRDGGDLATHVRLDERSAGFHALGAARATGAPAVVVTTSGTAVGNLLPAVMEADHAEVPLVLLTADRPPELRGTGANQTTRQPGIFSDHVRAAVDVVVEPGSGERETTAAVARAFESVVAALTGDGGTPPGPVHVNVALREPLQPPLGEGVQSRTAPDERSRCSGPGPTPSFAVDVPSGVWAASKPPTRVARSVVLAGDGAGPAAAELAEFLGLPLFAEPSSNARYGPNAVGPYRLLLESELGAGIERVLLVGRPTLSRPVGRLLARPDVHTAAWQPRPVAWYDDGRRRETVLRTSDEVLEFTGSGGADWLPAWQDLAARAEESLAAELSRRTVPGHLPGPVVAREVWRTAARHASVLVAGSSNPVRDLDLAAEPARGPLTVLANRGLAGIDGTIATAAGAALATGSPVRVLLGDLTFLHDAGSLLHLAAEHRPDFQLVVLDDRGGGIFSTLEHGALGEEPAWSATVERFFGTRPEVDLRALCASYGVPATAVSDLAGLRDALSAPVKGTSVILVAASRESLRDLHAAIAGEIGKL</sequence>
<comment type="pathway">
    <text evidence="6">Quinol/quinone metabolism; menaquinone biosynthesis.</text>
</comment>
<comment type="cofactor">
    <cofactor evidence="6">
        <name>thiamine diphosphate</name>
        <dbReference type="ChEBI" id="CHEBI:58937"/>
    </cofactor>
    <text evidence="6">Binds 1 thiamine pyrophosphate per subunit.</text>
</comment>
<comment type="caution">
    <text evidence="10">The sequence shown here is derived from an EMBL/GenBank/DDBJ whole genome shotgun (WGS) entry which is preliminary data.</text>
</comment>
<dbReference type="RefSeq" id="WP_123823441.1">
    <property type="nucleotide sequence ID" value="NZ_RKMF01000001.1"/>
</dbReference>
<name>A0A3N4A7F3_9MICC</name>
<dbReference type="EMBL" id="RKMF01000001">
    <property type="protein sequence ID" value="ROZ65555.1"/>
    <property type="molecule type" value="Genomic_DNA"/>
</dbReference>
<dbReference type="PIRSF" id="PIRSF004983">
    <property type="entry name" value="MenD"/>
    <property type="match status" value="1"/>
</dbReference>
<feature type="region of interest" description="Disordered" evidence="7">
    <location>
        <begin position="182"/>
        <end position="211"/>
    </location>
</feature>
<reference evidence="10 11" key="1">
    <citation type="submission" date="2018-10" db="EMBL/GenBank/DDBJ databases">
        <title>Kocuria sp. M5W7-7, whole genome shotgun sequence.</title>
        <authorList>
            <person name="Tuo L."/>
        </authorList>
    </citation>
    <scope>NUCLEOTIDE SEQUENCE [LARGE SCALE GENOMIC DNA]</scope>
    <source>
        <strain evidence="10 11">M5W7-7</strain>
    </source>
</reference>
<protein>
    <recommendedName>
        <fullName evidence="6">2-succinyl-5-enolpyruvyl-6-hydroxy-3-cyclohexene-1-carboxylate synthase</fullName>
        <shortName evidence="6">SEPHCHC synthase</shortName>
        <ecNumber evidence="6">2.2.1.9</ecNumber>
    </recommendedName>
    <alternativeName>
        <fullName evidence="6">Menaquinone biosynthesis protein MenD</fullName>
    </alternativeName>
</protein>
<comment type="subunit">
    <text evidence="6">Homodimer.</text>
</comment>
<evidence type="ECO:0000256" key="7">
    <source>
        <dbReference type="SAM" id="MobiDB-lite"/>
    </source>
</evidence>
<feature type="domain" description="Thiamine pyrophosphate enzyme TPP-binding" evidence="8">
    <location>
        <begin position="417"/>
        <end position="553"/>
    </location>
</feature>
<dbReference type="InterPro" id="IPR012001">
    <property type="entry name" value="Thiamin_PyroP_enz_TPP-bd_dom"/>
</dbReference>
<evidence type="ECO:0000256" key="4">
    <source>
        <dbReference type="ARBA" id="ARBA00023052"/>
    </source>
</evidence>
<accession>A0A3N4A7F3</accession>
<dbReference type="GO" id="GO:0030976">
    <property type="term" value="F:thiamine pyrophosphate binding"/>
    <property type="evidence" value="ECO:0007669"/>
    <property type="project" value="UniProtKB-UniRule"/>
</dbReference>
<dbReference type="NCBIfam" id="TIGR00173">
    <property type="entry name" value="menD"/>
    <property type="match status" value="1"/>
</dbReference>
<dbReference type="GO" id="GO:0000287">
    <property type="term" value="F:magnesium ion binding"/>
    <property type="evidence" value="ECO:0007669"/>
    <property type="project" value="UniProtKB-UniRule"/>
</dbReference>
<dbReference type="Gene3D" id="3.40.50.1220">
    <property type="entry name" value="TPP-binding domain"/>
    <property type="match status" value="1"/>
</dbReference>
<gene>
    <name evidence="6 10" type="primary">menD</name>
    <name evidence="10" type="ORF">EDL96_00110</name>
</gene>
<evidence type="ECO:0000256" key="5">
    <source>
        <dbReference type="ARBA" id="ARBA00023211"/>
    </source>
</evidence>
<dbReference type="Proteomes" id="UP000270616">
    <property type="component" value="Unassembled WGS sequence"/>
</dbReference>
<evidence type="ECO:0000256" key="6">
    <source>
        <dbReference type="HAMAP-Rule" id="MF_01659"/>
    </source>
</evidence>
<evidence type="ECO:0000256" key="1">
    <source>
        <dbReference type="ARBA" id="ARBA00022679"/>
    </source>
</evidence>
<comment type="cofactor">
    <cofactor evidence="6">
        <name>Mg(2+)</name>
        <dbReference type="ChEBI" id="CHEBI:18420"/>
    </cofactor>
    <cofactor evidence="6">
        <name>Mn(2+)</name>
        <dbReference type="ChEBI" id="CHEBI:29035"/>
    </cofactor>
</comment>
<dbReference type="Pfam" id="PF02775">
    <property type="entry name" value="TPP_enzyme_C"/>
    <property type="match status" value="1"/>
</dbReference>
<evidence type="ECO:0000259" key="8">
    <source>
        <dbReference type="Pfam" id="PF02775"/>
    </source>
</evidence>
<dbReference type="InterPro" id="IPR004433">
    <property type="entry name" value="MenaQ_synth_MenD"/>
</dbReference>
<dbReference type="GO" id="GO:0070204">
    <property type="term" value="F:2-succinyl-5-enolpyruvyl-6-hydroxy-3-cyclohexene-1-carboxylic-acid synthase activity"/>
    <property type="evidence" value="ECO:0007669"/>
    <property type="project" value="UniProtKB-UniRule"/>
</dbReference>
<comment type="pathway">
    <text evidence="6">Quinol/quinone metabolism; 1,4-dihydroxy-2-naphthoate biosynthesis; 1,4-dihydroxy-2-naphthoate from chorismate: step 2/7.</text>
</comment>
<evidence type="ECO:0000259" key="9">
    <source>
        <dbReference type="Pfam" id="PF02776"/>
    </source>
</evidence>
<dbReference type="UniPathway" id="UPA01057">
    <property type="reaction ID" value="UER00164"/>
</dbReference>
<evidence type="ECO:0000313" key="11">
    <source>
        <dbReference type="Proteomes" id="UP000270616"/>
    </source>
</evidence>
<dbReference type="InterPro" id="IPR011766">
    <property type="entry name" value="TPP_enzyme_TPP-bd"/>
</dbReference>
<dbReference type="UniPathway" id="UPA00079"/>
<dbReference type="SUPFAM" id="SSF52518">
    <property type="entry name" value="Thiamin diphosphate-binding fold (THDP-binding)"/>
    <property type="match status" value="2"/>
</dbReference>
<dbReference type="HAMAP" id="MF_01659">
    <property type="entry name" value="MenD"/>
    <property type="match status" value="1"/>
</dbReference>
<proteinExistence type="inferred from homology"/>
<dbReference type="Pfam" id="PF02776">
    <property type="entry name" value="TPP_enzyme_N"/>
    <property type="match status" value="1"/>
</dbReference>
<comment type="function">
    <text evidence="6">Catalyzes the thiamine diphosphate-dependent decarboxylation of 2-oxoglutarate and the subsequent addition of the resulting succinic semialdehyde-thiamine pyrophosphate anion to isochorismate to yield 2-succinyl-5-enolpyruvyl-6-hydroxy-3-cyclohexene-1-carboxylate (SEPHCHC).</text>
</comment>
<dbReference type="PANTHER" id="PTHR42916">
    <property type="entry name" value="2-SUCCINYL-5-ENOLPYRUVYL-6-HYDROXY-3-CYCLOHEXENE-1-CARBOXYLATE SYNTHASE"/>
    <property type="match status" value="1"/>
</dbReference>